<dbReference type="GO" id="GO:0016651">
    <property type="term" value="F:oxidoreductase activity, acting on NAD(P)H"/>
    <property type="evidence" value="ECO:0007669"/>
    <property type="project" value="InterPro"/>
</dbReference>
<feature type="domain" description="NADH:ubiquinone oxidoreductase 30kDa subunit" evidence="5">
    <location>
        <begin position="66"/>
        <end position="176"/>
    </location>
</feature>
<dbReference type="RefSeq" id="WP_174496499.1">
    <property type="nucleotide sequence ID" value="NZ_CADDWK010000008.1"/>
</dbReference>
<proteinExistence type="inferred from homology"/>
<evidence type="ECO:0000313" key="7">
    <source>
        <dbReference type="Proteomes" id="UP000581688"/>
    </source>
</evidence>
<evidence type="ECO:0000256" key="4">
    <source>
        <dbReference type="SAM" id="MobiDB-lite"/>
    </source>
</evidence>
<dbReference type="SUPFAM" id="SSF143243">
    <property type="entry name" value="Nqo5-like"/>
    <property type="match status" value="1"/>
</dbReference>
<evidence type="ECO:0000256" key="1">
    <source>
        <dbReference type="ARBA" id="ARBA00007569"/>
    </source>
</evidence>
<evidence type="ECO:0000313" key="6">
    <source>
        <dbReference type="EMBL" id="MBB6453967.1"/>
    </source>
</evidence>
<dbReference type="Gene3D" id="3.30.460.80">
    <property type="entry name" value="NADH:ubiquinone oxidoreductase, 30kDa subunit"/>
    <property type="match status" value="1"/>
</dbReference>
<comment type="caution">
    <text evidence="6">The sequence shown here is derived from an EMBL/GenBank/DDBJ whole genome shotgun (WGS) entry which is preliminary data.</text>
</comment>
<sequence>MTEEKEKRPRRKKEEEEQVEQKPSPNEPILKNFVSIIHQHLGDDSIEESYINRSSKDIPTIVATIDQYFHVAKLLREHSDLQFNYLSDLHGIDYETYMEIYVHLYSMEKKHSIALKVKVDRENPKVDSLVPIWEGANWPESEVYDLLGIVFHNHPDLKRILLGEDWKGYPLRKDYEPYDVEV</sequence>
<dbReference type="AlphaFoldDB" id="A0A841Q6L4"/>
<dbReference type="NCBIfam" id="TIGR01961">
    <property type="entry name" value="NuoC_fam"/>
    <property type="match status" value="1"/>
</dbReference>
<evidence type="ECO:0000256" key="2">
    <source>
        <dbReference type="ARBA" id="ARBA00022448"/>
    </source>
</evidence>
<dbReference type="EMBL" id="JACHGH010000006">
    <property type="protein sequence ID" value="MBB6453967.1"/>
    <property type="molecule type" value="Genomic_DNA"/>
</dbReference>
<protein>
    <recommendedName>
        <fullName evidence="3">NAD(P)H dehydrogenase subunit J</fullName>
    </recommendedName>
</protein>
<accession>A0A841Q6L4</accession>
<evidence type="ECO:0000259" key="5">
    <source>
        <dbReference type="Pfam" id="PF00329"/>
    </source>
</evidence>
<evidence type="ECO:0000256" key="3">
    <source>
        <dbReference type="ARBA" id="ARBA00031773"/>
    </source>
</evidence>
<dbReference type="InterPro" id="IPR001268">
    <property type="entry name" value="NADH_UbQ_OxRdtase_30kDa_su"/>
</dbReference>
<dbReference type="Proteomes" id="UP000581688">
    <property type="component" value="Unassembled WGS sequence"/>
</dbReference>
<keyword evidence="7" id="KW-1185">Reference proteome</keyword>
<dbReference type="PANTHER" id="PTHR10884:SF14">
    <property type="entry name" value="NADH DEHYDROGENASE [UBIQUINONE] IRON-SULFUR PROTEIN 3, MITOCHONDRIAL"/>
    <property type="match status" value="1"/>
</dbReference>
<gene>
    <name evidence="6" type="ORF">HNQ94_002418</name>
</gene>
<name>A0A841Q6L4_9BACI</name>
<dbReference type="GO" id="GO:0008137">
    <property type="term" value="F:NADH dehydrogenase (ubiquinone) activity"/>
    <property type="evidence" value="ECO:0007669"/>
    <property type="project" value="InterPro"/>
</dbReference>
<keyword evidence="2" id="KW-0813">Transport</keyword>
<comment type="similarity">
    <text evidence="1">Belongs to the complex I 30 kDa subunit family.</text>
</comment>
<feature type="compositionally biased region" description="Basic and acidic residues" evidence="4">
    <location>
        <begin position="1"/>
        <end position="15"/>
    </location>
</feature>
<reference evidence="6 7" key="1">
    <citation type="submission" date="2020-08" db="EMBL/GenBank/DDBJ databases">
        <title>Genomic Encyclopedia of Type Strains, Phase IV (KMG-IV): sequencing the most valuable type-strain genomes for metagenomic binning, comparative biology and taxonomic classification.</title>
        <authorList>
            <person name="Goeker M."/>
        </authorList>
    </citation>
    <scope>NUCLEOTIDE SEQUENCE [LARGE SCALE GENOMIC DNA]</scope>
    <source>
        <strain evidence="6 7">DSM 19612</strain>
    </source>
</reference>
<dbReference type="InterPro" id="IPR037232">
    <property type="entry name" value="NADH_quin_OxRdtase_su_C/D-like"/>
</dbReference>
<dbReference type="PANTHER" id="PTHR10884">
    <property type="entry name" value="NADH DEHYDROGENASE UBIQUINONE IRON-SULFUR PROTEIN 3"/>
    <property type="match status" value="1"/>
</dbReference>
<feature type="region of interest" description="Disordered" evidence="4">
    <location>
        <begin position="1"/>
        <end position="27"/>
    </location>
</feature>
<dbReference type="Pfam" id="PF00329">
    <property type="entry name" value="Complex1_30kDa"/>
    <property type="match status" value="1"/>
</dbReference>
<organism evidence="6 7">
    <name type="scientific">Salirhabdus euzebyi</name>
    <dbReference type="NCBI Taxonomy" id="394506"/>
    <lineage>
        <taxon>Bacteria</taxon>
        <taxon>Bacillati</taxon>
        <taxon>Bacillota</taxon>
        <taxon>Bacilli</taxon>
        <taxon>Bacillales</taxon>
        <taxon>Bacillaceae</taxon>
        <taxon>Salirhabdus</taxon>
    </lineage>
</organism>
<dbReference type="InterPro" id="IPR010218">
    <property type="entry name" value="NADH_DH_suC"/>
</dbReference>